<dbReference type="Proteomes" id="UP000760494">
    <property type="component" value="Unassembled WGS sequence"/>
</dbReference>
<sequence>MGSGGGIQRVIAGEIAHGDSMRSEASEASHVTSGVCYLSPVNTEIIRPCDPFRLERTSSAALYRYAYRLVSMTGEAQTLQWRRLPDLDLPAENRVHGSRAAEENKRANGKGGEGLNKRGDMLRLMVIV</sequence>
<gene>
    <name evidence="1" type="ORF">C2S_7727</name>
</gene>
<dbReference type="OrthoDB" id="10274428at2759"/>
<comment type="caution">
    <text evidence="1">The sequence shown here is derived from an EMBL/GenBank/DDBJ whole genome shotgun (WGS) entry which is preliminary data.</text>
</comment>
<organism evidence="1 2">
    <name type="scientific">Fusarium fujikuroi</name>
    <name type="common">Bakanae and foot rot disease fungus</name>
    <name type="synonym">Gibberella fujikuroi</name>
    <dbReference type="NCBI Taxonomy" id="5127"/>
    <lineage>
        <taxon>Eukaryota</taxon>
        <taxon>Fungi</taxon>
        <taxon>Dikarya</taxon>
        <taxon>Ascomycota</taxon>
        <taxon>Pezizomycotina</taxon>
        <taxon>Sordariomycetes</taxon>
        <taxon>Hypocreomycetidae</taxon>
        <taxon>Hypocreales</taxon>
        <taxon>Nectriaceae</taxon>
        <taxon>Fusarium</taxon>
        <taxon>Fusarium fujikuroi species complex</taxon>
    </lineage>
</organism>
<evidence type="ECO:0000313" key="1">
    <source>
        <dbReference type="EMBL" id="VTT69869.1"/>
    </source>
</evidence>
<proteinExistence type="predicted"/>
<reference evidence="1" key="1">
    <citation type="submission" date="2019-05" db="EMBL/GenBank/DDBJ databases">
        <authorList>
            <person name="Piombo E."/>
        </authorList>
    </citation>
    <scope>NUCLEOTIDE SEQUENCE</scope>
    <source>
        <strain evidence="1">C2S</strain>
    </source>
</reference>
<evidence type="ECO:0000313" key="2">
    <source>
        <dbReference type="Proteomes" id="UP000760494"/>
    </source>
</evidence>
<protein>
    <submittedName>
        <fullName evidence="1">Uncharacterized protein</fullName>
    </submittedName>
</protein>
<dbReference type="AlphaFoldDB" id="A0A2H3SFU3"/>
<accession>A0A2H3SFU3</accession>
<dbReference type="EMBL" id="CABFJX010000268">
    <property type="protein sequence ID" value="VTT69869.1"/>
    <property type="molecule type" value="Genomic_DNA"/>
</dbReference>
<name>A0A2H3SFU3_FUSFU</name>